<dbReference type="InterPro" id="IPR009739">
    <property type="entry name" value="LprI-like_N"/>
</dbReference>
<feature type="region of interest" description="Disordered" evidence="1">
    <location>
        <begin position="62"/>
        <end position="93"/>
    </location>
</feature>
<comment type="caution">
    <text evidence="4">The sequence shown here is derived from an EMBL/GenBank/DDBJ whole genome shotgun (WGS) entry which is preliminary data.</text>
</comment>
<evidence type="ECO:0000313" key="4">
    <source>
        <dbReference type="EMBL" id="MFN6507627.1"/>
    </source>
</evidence>
<keyword evidence="2" id="KW-0732">Signal</keyword>
<gene>
    <name evidence="4" type="ORF">ACK3FC_10435</name>
</gene>
<dbReference type="Proteomes" id="UP001635788">
    <property type="component" value="Unassembled WGS sequence"/>
</dbReference>
<reference evidence="4 5" key="1">
    <citation type="submission" date="2024-12" db="EMBL/GenBank/DDBJ databases">
        <authorList>
            <person name="Alaofin S."/>
            <person name="Velasco D."/>
            <person name="Li D."/>
            <person name="Baldwin T."/>
            <person name="Liu Z."/>
            <person name="Schachterle J.K."/>
        </authorList>
    </citation>
    <scope>NUCLEOTIDE SEQUENCE [LARGE SCALE GENOMIC DNA]</scope>
    <source>
        <strain evidence="4 5">B1</strain>
    </source>
</reference>
<organism evidence="4 5">
    <name type="scientific">Xanthomonas translucens pv. translucens</name>
    <dbReference type="NCBI Taxonomy" id="134875"/>
    <lineage>
        <taxon>Bacteria</taxon>
        <taxon>Pseudomonadati</taxon>
        <taxon>Pseudomonadota</taxon>
        <taxon>Gammaproteobacteria</taxon>
        <taxon>Lysobacterales</taxon>
        <taxon>Lysobacteraceae</taxon>
        <taxon>Xanthomonas</taxon>
        <taxon>Xanthomonas translucens group</taxon>
    </lineage>
</organism>
<feature type="compositionally biased region" description="Low complexity" evidence="1">
    <location>
        <begin position="62"/>
        <end position="85"/>
    </location>
</feature>
<dbReference type="EMBL" id="JBKAMQ010000002">
    <property type="protein sequence ID" value="MFN6507627.1"/>
    <property type="molecule type" value="Genomic_DNA"/>
</dbReference>
<proteinExistence type="predicted"/>
<protein>
    <submittedName>
        <fullName evidence="4">Lysozyme inhibitor LprI family protein</fullName>
    </submittedName>
</protein>
<feature type="domain" description="Lysozyme inhibitor LprI-like N-terminal" evidence="3">
    <location>
        <begin position="100"/>
        <end position="191"/>
    </location>
</feature>
<feature type="chain" id="PRO_5045735077" evidence="2">
    <location>
        <begin position="26"/>
        <end position="197"/>
    </location>
</feature>
<evidence type="ECO:0000256" key="2">
    <source>
        <dbReference type="SAM" id="SignalP"/>
    </source>
</evidence>
<accession>A0ABW9KV00</accession>
<dbReference type="Pfam" id="PF07007">
    <property type="entry name" value="LprI"/>
    <property type="match status" value="1"/>
</dbReference>
<evidence type="ECO:0000256" key="1">
    <source>
        <dbReference type="SAM" id="MobiDB-lite"/>
    </source>
</evidence>
<dbReference type="RefSeq" id="WP_241753329.1">
    <property type="nucleotide sequence ID" value="NZ_CP064004.1"/>
</dbReference>
<dbReference type="Gene3D" id="1.20.1270.180">
    <property type="match status" value="1"/>
</dbReference>
<feature type="signal peptide" evidence="2">
    <location>
        <begin position="1"/>
        <end position="25"/>
    </location>
</feature>
<keyword evidence="5" id="KW-1185">Reference proteome</keyword>
<evidence type="ECO:0000259" key="3">
    <source>
        <dbReference type="Pfam" id="PF07007"/>
    </source>
</evidence>
<sequence>MTFAILSKTLTARLLKLCTSGSASAERGGRMQSKGNQRRWLLWIVLLATAAASAEASAQQDQAQQQMQQQQQQQLQQQQQQQSSANPDAPKGLSAAYLDCRKQASGVYDQQRCIERERRAQEDRMARAYDTLRYRLSGSDRAKLMDAQYTWQQSDAQAGDLDKALGGGAQAAALQRAEAALERINARANELEKYARR</sequence>
<evidence type="ECO:0000313" key="5">
    <source>
        <dbReference type="Proteomes" id="UP001635788"/>
    </source>
</evidence>
<name>A0ABW9KV00_XANCT</name>